<dbReference type="InterPro" id="IPR007835">
    <property type="entry name" value="MOFRL"/>
</dbReference>
<dbReference type="PANTHER" id="PTHR12227:SF0">
    <property type="entry name" value="GLYCERATE KINASE"/>
    <property type="match status" value="1"/>
</dbReference>
<dbReference type="PANTHER" id="PTHR12227">
    <property type="entry name" value="GLYCERATE KINASE"/>
    <property type="match status" value="1"/>
</dbReference>
<dbReference type="Pfam" id="PF05161">
    <property type="entry name" value="MOFRL"/>
    <property type="match status" value="1"/>
</dbReference>
<dbReference type="GO" id="GO:0005737">
    <property type="term" value="C:cytoplasm"/>
    <property type="evidence" value="ECO:0007669"/>
    <property type="project" value="TreeGrafter"/>
</dbReference>
<sequence>MFFILYGPTDATGAFISSQDVVLWSGDVMEIKNALDSKNSYGFWSSHKKGENLVKGGKTGTNLMDVQMLLLDFS</sequence>
<evidence type="ECO:0000313" key="3">
    <source>
        <dbReference type="WBParaSite" id="jg15878"/>
    </source>
</evidence>
<protein>
    <submittedName>
        <fullName evidence="3">MOFRL domain-containing protein</fullName>
    </submittedName>
</protein>
<feature type="domain" description="MOFRL" evidence="1">
    <location>
        <begin position="7"/>
        <end position="65"/>
    </location>
</feature>
<evidence type="ECO:0000259" key="1">
    <source>
        <dbReference type="Pfam" id="PF05161"/>
    </source>
</evidence>
<dbReference type="WBParaSite" id="jg15878">
    <property type="protein sequence ID" value="jg15878"/>
    <property type="gene ID" value="jg15878"/>
</dbReference>
<dbReference type="SUPFAM" id="SSF82544">
    <property type="entry name" value="GckA/TtuD-like"/>
    <property type="match status" value="1"/>
</dbReference>
<dbReference type="InterPro" id="IPR039760">
    <property type="entry name" value="MOFRL_protein"/>
</dbReference>
<dbReference type="Gene3D" id="3.40.1480.10">
    <property type="entry name" value="MOFRL domain"/>
    <property type="match status" value="1"/>
</dbReference>
<name>A0A915D4Q9_9BILA</name>
<evidence type="ECO:0000313" key="2">
    <source>
        <dbReference type="Proteomes" id="UP000887574"/>
    </source>
</evidence>
<reference evidence="3" key="1">
    <citation type="submission" date="2022-11" db="UniProtKB">
        <authorList>
            <consortium name="WormBaseParasite"/>
        </authorList>
    </citation>
    <scope>IDENTIFICATION</scope>
</reference>
<dbReference type="InterPro" id="IPR037035">
    <property type="entry name" value="GK-like_C_sf"/>
</dbReference>
<keyword evidence="2" id="KW-1185">Reference proteome</keyword>
<dbReference type="AlphaFoldDB" id="A0A915D4Q9"/>
<proteinExistence type="predicted"/>
<dbReference type="Proteomes" id="UP000887574">
    <property type="component" value="Unplaced"/>
</dbReference>
<dbReference type="GO" id="GO:0008887">
    <property type="term" value="F:glycerate kinase activity"/>
    <property type="evidence" value="ECO:0007669"/>
    <property type="project" value="InterPro"/>
</dbReference>
<accession>A0A915D4Q9</accession>
<organism evidence="2 3">
    <name type="scientific">Ditylenchus dipsaci</name>
    <dbReference type="NCBI Taxonomy" id="166011"/>
    <lineage>
        <taxon>Eukaryota</taxon>
        <taxon>Metazoa</taxon>
        <taxon>Ecdysozoa</taxon>
        <taxon>Nematoda</taxon>
        <taxon>Chromadorea</taxon>
        <taxon>Rhabditida</taxon>
        <taxon>Tylenchina</taxon>
        <taxon>Tylenchomorpha</taxon>
        <taxon>Sphaerularioidea</taxon>
        <taxon>Anguinidae</taxon>
        <taxon>Anguininae</taxon>
        <taxon>Ditylenchus</taxon>
    </lineage>
</organism>